<dbReference type="GO" id="GO:0065002">
    <property type="term" value="P:intracellular protein transmembrane transport"/>
    <property type="evidence" value="ECO:0007669"/>
    <property type="project" value="TreeGrafter"/>
</dbReference>
<comment type="function">
    <text evidence="5">Part of the twin-arginine translocation (Tat) system that transports large folded proteins containing a characteristic twin-arginine motif in their signal peptide across membranes.</text>
</comment>
<reference evidence="6" key="1">
    <citation type="journal article" date="2015" name="Genome Announc.">
        <title>Draft Genome Sequence of Bacteroidales Strain TBC1, a Novel Isolate from a Methanogenic Wastewater Treatment System.</title>
        <authorList>
            <person name="Tourlousse D.M."/>
            <person name="Matsuura N."/>
            <person name="Sun L."/>
            <person name="Toyonaga M."/>
            <person name="Kuroda K."/>
            <person name="Ohashi A."/>
            <person name="Cruz R."/>
            <person name="Yamaguchi T."/>
            <person name="Sekiguchi Y."/>
        </authorList>
    </citation>
    <scope>NUCLEOTIDE SEQUENCE [LARGE SCALE GENOMIC DNA]</scope>
    <source>
        <strain evidence="6">TBC1</strain>
    </source>
</reference>
<dbReference type="STRING" id="1678841.TBC1_111768"/>
<keyword evidence="5" id="KW-0813">Transport</keyword>
<dbReference type="Proteomes" id="UP000053091">
    <property type="component" value="Unassembled WGS sequence"/>
</dbReference>
<keyword evidence="7" id="KW-1185">Reference proteome</keyword>
<evidence type="ECO:0000256" key="1">
    <source>
        <dbReference type="ARBA" id="ARBA00004141"/>
    </source>
</evidence>
<accession>A0A0S7BSG5</accession>
<keyword evidence="2 5" id="KW-0812">Transmembrane</keyword>
<dbReference type="PRINTS" id="PR01840">
    <property type="entry name" value="TATCFAMILY"/>
</dbReference>
<dbReference type="HAMAP" id="MF_00902">
    <property type="entry name" value="TatC"/>
    <property type="match status" value="1"/>
</dbReference>
<keyword evidence="4 5" id="KW-0472">Membrane</keyword>
<dbReference type="AlphaFoldDB" id="A0A0S7BSG5"/>
<evidence type="ECO:0000256" key="5">
    <source>
        <dbReference type="HAMAP-Rule" id="MF_00902"/>
    </source>
</evidence>
<dbReference type="PATRIC" id="fig|1678841.3.peg.1971"/>
<feature type="transmembrane region" description="Helical" evidence="5">
    <location>
        <begin position="189"/>
        <end position="214"/>
    </location>
</feature>
<dbReference type="RefSeq" id="WP_062041000.1">
    <property type="nucleotide sequence ID" value="NZ_DF968182.1"/>
</dbReference>
<keyword evidence="5" id="KW-1003">Cell membrane</keyword>
<dbReference type="GO" id="GO:0043953">
    <property type="term" value="P:protein transport by the Tat complex"/>
    <property type="evidence" value="ECO:0007669"/>
    <property type="project" value="UniProtKB-UniRule"/>
</dbReference>
<proteinExistence type="inferred from homology"/>
<feature type="transmembrane region" description="Helical" evidence="5">
    <location>
        <begin position="106"/>
        <end position="124"/>
    </location>
</feature>
<dbReference type="EMBL" id="DF968182">
    <property type="protein sequence ID" value="GAP43612.1"/>
    <property type="molecule type" value="Genomic_DNA"/>
</dbReference>
<comment type="subcellular location">
    <subcellularLocation>
        <location evidence="5">Cell membrane</location>
        <topology evidence="5">Multi-pass membrane protein</topology>
    </subcellularLocation>
    <subcellularLocation>
        <location evidence="1">Membrane</location>
        <topology evidence="1">Multi-pass membrane protein</topology>
    </subcellularLocation>
</comment>
<evidence type="ECO:0000256" key="3">
    <source>
        <dbReference type="ARBA" id="ARBA00022989"/>
    </source>
</evidence>
<dbReference type="InterPro" id="IPR002033">
    <property type="entry name" value="TatC"/>
</dbReference>
<comment type="similarity">
    <text evidence="5">Belongs to the TatC family.</text>
</comment>
<evidence type="ECO:0000313" key="7">
    <source>
        <dbReference type="Proteomes" id="UP000053091"/>
    </source>
</evidence>
<sequence length="281" mass="31771">MPEPVSSKKKAADPEPAGEMSFWGHLDALRGHLFRSALAIIVLGIAAFINREFIFDTLILAPKEPEFITNRLLCKLGAWANVPSLCLDNLNLQIININLSGQFTTHMYISMFAGLIAAAPYVIWEIWRFIKPALYENERRHSRGAVWVMSLLFILGVLFSYFLIVPLTLNFFGTYQVSESINNQIALSSYISTVVSVTFSLGVVFELPVFVYFLTKVGIITPEFLARNRKYMLVILLTISAIITPPDIISQILVCIPLYGLYEFSILTARRVARKRREAEE</sequence>
<feature type="transmembrane region" description="Helical" evidence="5">
    <location>
        <begin position="33"/>
        <end position="50"/>
    </location>
</feature>
<dbReference type="PANTHER" id="PTHR30371:SF0">
    <property type="entry name" value="SEC-INDEPENDENT PROTEIN TRANSLOCASE PROTEIN TATC, CHLOROPLASTIC-RELATED"/>
    <property type="match status" value="1"/>
</dbReference>
<comment type="caution">
    <text evidence="5">Lacks conserved residue(s) required for the propagation of feature annotation.</text>
</comment>
<dbReference type="NCBIfam" id="TIGR00945">
    <property type="entry name" value="tatC"/>
    <property type="match status" value="1"/>
</dbReference>
<protein>
    <recommendedName>
        <fullName evidence="5">Sec-independent protein translocase protein TatC</fullName>
    </recommendedName>
</protein>
<dbReference type="GO" id="GO:0033281">
    <property type="term" value="C:TAT protein transport complex"/>
    <property type="evidence" value="ECO:0007669"/>
    <property type="project" value="UniProtKB-UniRule"/>
</dbReference>
<dbReference type="Pfam" id="PF00902">
    <property type="entry name" value="TatC"/>
    <property type="match status" value="1"/>
</dbReference>
<organism evidence="6">
    <name type="scientific">Lentimicrobium saccharophilum</name>
    <dbReference type="NCBI Taxonomy" id="1678841"/>
    <lineage>
        <taxon>Bacteria</taxon>
        <taxon>Pseudomonadati</taxon>
        <taxon>Bacteroidota</taxon>
        <taxon>Bacteroidia</taxon>
        <taxon>Bacteroidales</taxon>
        <taxon>Lentimicrobiaceae</taxon>
        <taxon>Lentimicrobium</taxon>
    </lineage>
</organism>
<evidence type="ECO:0000256" key="2">
    <source>
        <dbReference type="ARBA" id="ARBA00022692"/>
    </source>
</evidence>
<keyword evidence="5" id="KW-0811">Translocation</keyword>
<dbReference type="GO" id="GO:0009977">
    <property type="term" value="F:proton motive force dependent protein transmembrane transporter activity"/>
    <property type="evidence" value="ECO:0007669"/>
    <property type="project" value="TreeGrafter"/>
</dbReference>
<gene>
    <name evidence="5" type="primary">tatC</name>
    <name evidence="6" type="ORF">TBC1_111768</name>
</gene>
<name>A0A0S7BSG5_9BACT</name>
<dbReference type="OrthoDB" id="9777044at2"/>
<dbReference type="PANTHER" id="PTHR30371">
    <property type="entry name" value="SEC-INDEPENDENT PROTEIN TRANSLOCASE PROTEIN TATC"/>
    <property type="match status" value="1"/>
</dbReference>
<keyword evidence="5" id="KW-0653">Protein transport</keyword>
<evidence type="ECO:0000256" key="4">
    <source>
        <dbReference type="ARBA" id="ARBA00023136"/>
    </source>
</evidence>
<feature type="transmembrane region" description="Helical" evidence="5">
    <location>
        <begin position="145"/>
        <end position="169"/>
    </location>
</feature>
<keyword evidence="3 5" id="KW-1133">Transmembrane helix</keyword>
<comment type="subunit">
    <text evidence="5">Forms a complex with TatA.</text>
</comment>
<evidence type="ECO:0000313" key="6">
    <source>
        <dbReference type="EMBL" id="GAP43612.1"/>
    </source>
</evidence>